<feature type="domain" description="Activator of Hsp90 ATPase homologue 1/2-like C-terminal" evidence="2">
    <location>
        <begin position="37"/>
        <end position="145"/>
    </location>
</feature>
<keyword evidence="4" id="KW-1185">Reference proteome</keyword>
<dbReference type="Proteomes" id="UP000199400">
    <property type="component" value="Unassembled WGS sequence"/>
</dbReference>
<evidence type="ECO:0000313" key="4">
    <source>
        <dbReference type="Proteomes" id="UP000199400"/>
    </source>
</evidence>
<dbReference type="Gene3D" id="3.30.530.20">
    <property type="match status" value="1"/>
</dbReference>
<reference evidence="4" key="1">
    <citation type="submission" date="2016-10" db="EMBL/GenBank/DDBJ databases">
        <authorList>
            <person name="Varghese N."/>
            <person name="Submissions S."/>
        </authorList>
    </citation>
    <scope>NUCLEOTIDE SEQUENCE [LARGE SCALE GENOMIC DNA]</scope>
    <source>
        <strain evidence="4">ATCC 25963</strain>
    </source>
</reference>
<sequence>MIDIVRQIQAIHRDVARRPTAAGGQGISVLLRRTYDSTPADVWDAITNPERVKRWFTQLGGDLREGGKFQLKGNASGDILRCDPPRLLKLTYGGETSIVEIRLSAGEGDTTDLEIEHNVPIELAGSGAGSLFVGPGWDGGLLGLDRYLRGHVAEDPAAAANSPEVQEFSRQSAHAWAAAVAASGTATADEIAGALQASLAHFAPDVQGPPAS</sequence>
<organism evidence="3 4">
    <name type="scientific">Nannocystis exedens</name>
    <dbReference type="NCBI Taxonomy" id="54"/>
    <lineage>
        <taxon>Bacteria</taxon>
        <taxon>Pseudomonadati</taxon>
        <taxon>Myxococcota</taxon>
        <taxon>Polyangia</taxon>
        <taxon>Nannocystales</taxon>
        <taxon>Nannocystaceae</taxon>
        <taxon>Nannocystis</taxon>
    </lineage>
</organism>
<dbReference type="InterPro" id="IPR013538">
    <property type="entry name" value="ASHA1/2-like_C"/>
</dbReference>
<name>A0A1I2EGU3_9BACT</name>
<dbReference type="STRING" id="54.SAMN02745121_06067"/>
<proteinExistence type="inferred from homology"/>
<evidence type="ECO:0000259" key="2">
    <source>
        <dbReference type="Pfam" id="PF08327"/>
    </source>
</evidence>
<dbReference type="CDD" id="cd08899">
    <property type="entry name" value="SRPBCC_CalC_Aha1-like_6"/>
    <property type="match status" value="1"/>
</dbReference>
<evidence type="ECO:0000313" key="3">
    <source>
        <dbReference type="EMBL" id="SFE91470.1"/>
    </source>
</evidence>
<dbReference type="EMBL" id="FOMX01000022">
    <property type="protein sequence ID" value="SFE91470.1"/>
    <property type="molecule type" value="Genomic_DNA"/>
</dbReference>
<dbReference type="RefSeq" id="WP_096332454.1">
    <property type="nucleotide sequence ID" value="NZ_FOMX01000022.1"/>
</dbReference>
<protein>
    <submittedName>
        <fullName evidence="3">Uncharacterized conserved protein YndB, AHSA1/START domain</fullName>
    </submittedName>
</protein>
<dbReference type="AlphaFoldDB" id="A0A1I2EGU3"/>
<comment type="similarity">
    <text evidence="1">Belongs to the AHA1 family.</text>
</comment>
<dbReference type="OrthoDB" id="8117292at2"/>
<dbReference type="SUPFAM" id="SSF55961">
    <property type="entry name" value="Bet v1-like"/>
    <property type="match status" value="1"/>
</dbReference>
<evidence type="ECO:0000256" key="1">
    <source>
        <dbReference type="ARBA" id="ARBA00006817"/>
    </source>
</evidence>
<accession>A0A1I2EGU3</accession>
<dbReference type="Pfam" id="PF08327">
    <property type="entry name" value="AHSA1"/>
    <property type="match status" value="1"/>
</dbReference>
<gene>
    <name evidence="3" type="ORF">SAMN02745121_06067</name>
</gene>
<dbReference type="InterPro" id="IPR023393">
    <property type="entry name" value="START-like_dom_sf"/>
</dbReference>